<accession>M5BSS2</accession>
<gene>
    <name evidence="3" type="ORF">BN14_00798</name>
</gene>
<dbReference type="Proteomes" id="UP000012065">
    <property type="component" value="Unassembled WGS sequence"/>
</dbReference>
<evidence type="ECO:0000313" key="3">
    <source>
        <dbReference type="EMBL" id="CCO26767.1"/>
    </source>
</evidence>
<dbReference type="AlphaFoldDB" id="M5BSS2"/>
<name>M5BSS2_THACB</name>
<feature type="region of interest" description="Disordered" evidence="1">
    <location>
        <begin position="149"/>
        <end position="197"/>
    </location>
</feature>
<protein>
    <submittedName>
        <fullName evidence="3">Uncharacterized protein</fullName>
    </submittedName>
</protein>
<feature type="compositionally biased region" description="Low complexity" evidence="1">
    <location>
        <begin position="179"/>
        <end position="191"/>
    </location>
</feature>
<keyword evidence="2" id="KW-0812">Transmembrane</keyword>
<dbReference type="HOGENOM" id="CLU_1547679_0_0_1"/>
<sequence>MQIDGESPKRYHETMALQQLDPNSLTLALTTLSFVTSPFKAPRYNLPIHLFGIYALDKTESNEPLRLFTAMEGVSVFFDIIYMWRHDQNGFIKILTIILTLAKIPTFLILLQTLKARGDQYAHSIGGGSGGFQSQTVWSMPGGFRQGGYDPVGDDLEGAAPPPPQHNVHSANPSHHHQPPTQGQAPQTAVPGGYQAS</sequence>
<proteinExistence type="predicted"/>
<keyword evidence="2" id="KW-0472">Membrane</keyword>
<feature type="transmembrane region" description="Helical" evidence="2">
    <location>
        <begin position="90"/>
        <end position="111"/>
    </location>
</feature>
<evidence type="ECO:0000313" key="4">
    <source>
        <dbReference type="Proteomes" id="UP000012065"/>
    </source>
</evidence>
<dbReference type="EMBL" id="CAOJ01001009">
    <property type="protein sequence ID" value="CCO26767.1"/>
    <property type="molecule type" value="Genomic_DNA"/>
</dbReference>
<reference evidence="3 4" key="1">
    <citation type="journal article" date="2013" name="J. Biotechnol.">
        <title>Establishment and interpretation of the genome sequence of the phytopathogenic fungus Rhizoctonia solani AG1-IB isolate 7/3/14.</title>
        <authorList>
            <person name="Wibberg D.W."/>
            <person name="Jelonek L.J."/>
            <person name="Rupp O.R."/>
            <person name="Hennig M.H."/>
            <person name="Eikmeyer F.E."/>
            <person name="Goesmann A.G."/>
            <person name="Hartmann A.H."/>
            <person name="Borriss R.B."/>
            <person name="Grosch R.G."/>
            <person name="Puehler A.P."/>
            <person name="Schlueter A.S."/>
        </authorList>
    </citation>
    <scope>NUCLEOTIDE SEQUENCE [LARGE SCALE GENOMIC DNA]</scope>
    <source>
        <strain evidence="4">AG1-IB / isolate 7/3/14</strain>
    </source>
</reference>
<evidence type="ECO:0000256" key="2">
    <source>
        <dbReference type="SAM" id="Phobius"/>
    </source>
</evidence>
<evidence type="ECO:0000256" key="1">
    <source>
        <dbReference type="SAM" id="MobiDB-lite"/>
    </source>
</evidence>
<keyword evidence="2" id="KW-1133">Transmembrane helix</keyword>
<organism evidence="3 4">
    <name type="scientific">Thanatephorus cucumeris (strain AG1-IB / isolate 7/3/14)</name>
    <name type="common">Lettuce bottom rot fungus</name>
    <name type="synonym">Rhizoctonia solani</name>
    <dbReference type="NCBI Taxonomy" id="1108050"/>
    <lineage>
        <taxon>Eukaryota</taxon>
        <taxon>Fungi</taxon>
        <taxon>Dikarya</taxon>
        <taxon>Basidiomycota</taxon>
        <taxon>Agaricomycotina</taxon>
        <taxon>Agaricomycetes</taxon>
        <taxon>Cantharellales</taxon>
        <taxon>Ceratobasidiaceae</taxon>
        <taxon>Rhizoctonia</taxon>
        <taxon>Rhizoctonia solani AG-1</taxon>
    </lineage>
</organism>
<comment type="caution">
    <text evidence="3">The sequence shown here is derived from an EMBL/GenBank/DDBJ whole genome shotgun (WGS) entry which is preliminary data.</text>
</comment>